<evidence type="ECO:0000313" key="2">
    <source>
        <dbReference type="EMBL" id="KAK8068443.1"/>
    </source>
</evidence>
<reference evidence="2 3" key="1">
    <citation type="submission" date="2023-01" db="EMBL/GenBank/DDBJ databases">
        <title>Analysis of 21 Apiospora genomes using comparative genomics revels a genus with tremendous synthesis potential of carbohydrate active enzymes and secondary metabolites.</title>
        <authorList>
            <person name="Sorensen T."/>
        </authorList>
    </citation>
    <scope>NUCLEOTIDE SEQUENCE [LARGE SCALE GENOMIC DNA]</scope>
    <source>
        <strain evidence="2 3">CBS 83171</strain>
    </source>
</reference>
<dbReference type="Proteomes" id="UP001446871">
    <property type="component" value="Unassembled WGS sequence"/>
</dbReference>
<gene>
    <name evidence="2" type="ORF">PG996_007555</name>
</gene>
<protein>
    <recommendedName>
        <fullName evidence="1">Heterokaryon incompatibility domain-containing protein</fullName>
    </recommendedName>
</protein>
<dbReference type="InterPro" id="IPR010730">
    <property type="entry name" value="HET"/>
</dbReference>
<organism evidence="2 3">
    <name type="scientific">Apiospora saccharicola</name>
    <dbReference type="NCBI Taxonomy" id="335842"/>
    <lineage>
        <taxon>Eukaryota</taxon>
        <taxon>Fungi</taxon>
        <taxon>Dikarya</taxon>
        <taxon>Ascomycota</taxon>
        <taxon>Pezizomycotina</taxon>
        <taxon>Sordariomycetes</taxon>
        <taxon>Xylariomycetidae</taxon>
        <taxon>Amphisphaeriales</taxon>
        <taxon>Apiosporaceae</taxon>
        <taxon>Apiospora</taxon>
    </lineage>
</organism>
<name>A0ABR1VB67_9PEZI</name>
<dbReference type="InterPro" id="IPR052895">
    <property type="entry name" value="HetReg/Transcr_Mod"/>
</dbReference>
<evidence type="ECO:0000313" key="3">
    <source>
        <dbReference type="Proteomes" id="UP001446871"/>
    </source>
</evidence>
<evidence type="ECO:0000259" key="1">
    <source>
        <dbReference type="Pfam" id="PF06985"/>
    </source>
</evidence>
<keyword evidence="3" id="KW-1185">Reference proteome</keyword>
<dbReference type="Pfam" id="PF06985">
    <property type="entry name" value="HET"/>
    <property type="match status" value="1"/>
</dbReference>
<dbReference type="PANTHER" id="PTHR24148:SF73">
    <property type="entry name" value="HET DOMAIN PROTEIN (AFU_ORTHOLOGUE AFUA_8G01020)"/>
    <property type="match status" value="1"/>
</dbReference>
<feature type="domain" description="Heterokaryon incompatibility" evidence="1">
    <location>
        <begin position="58"/>
        <end position="236"/>
    </location>
</feature>
<dbReference type="PANTHER" id="PTHR24148">
    <property type="entry name" value="ANKYRIN REPEAT DOMAIN-CONTAINING PROTEIN 39 HOMOLOG-RELATED"/>
    <property type="match status" value="1"/>
</dbReference>
<comment type="caution">
    <text evidence="2">The sequence shown here is derived from an EMBL/GenBank/DDBJ whole genome shotgun (WGS) entry which is preliminary data.</text>
</comment>
<accession>A0ABR1VB67</accession>
<dbReference type="EMBL" id="JAQQWM010000004">
    <property type="protein sequence ID" value="KAK8068443.1"/>
    <property type="molecule type" value="Genomic_DNA"/>
</dbReference>
<sequence length="646" mass="70339">MMDTAMDLDDTVPSAPLYQPLKHNEIRLALVEPSPDDDHDGPLSVRLLPASIQTPPPYDAISYVWGDDTTDTVPILCDGVSVGITRNLHWALMRARDHRRISSASSSPSPAITDSNTISAAAAVIVWADALCINQRDPAERSDQVSLMGRIYAGARTVLVCMGPNLSDGGGAHVASLLRGWQQRAVCAAVPTAKEKEKEKPTTWNDIAVDPINVRDDDPRWRALGALTGAPWFERVFGDNGSLVDSAPGVAEEFSYRLLRQVVAWTRQRRPEFAAYMGIGGLHIHDWWSDWSQLREAGGSVGVGGDVVQQPWHYQFLDLLDHGALLRCRDPRDRVYAFLSHPLAAAATGGGRPIVPDYGKPVLQVFRETTVILLGDSGVRTLSSVEHDEQTIEEDTLSWVVRWDVTPTFNNVWSSHNQQYRAGAGIIGAGGESLALDGDYIRVEGVVLDSISAVFPVKVVPSQLQILFTSANADHWQPLAQFASELEQSTSMPFGHNISTVKAAVLAHTLCGLPWDGQDHQTGLLRAYSDYVSCEGRNRVDFAQVAGPFYWRAESLCRGRAFVITSKGYCGLAPRICRPGDICAVVQDGAVPLLLRPLSSGVDGGGDGSVTPKRLVGEMYLHGFMEGLAASMVCEGMLRKELLSIR</sequence>
<dbReference type="Pfam" id="PF26639">
    <property type="entry name" value="Het-6_barrel"/>
    <property type="match status" value="1"/>
</dbReference>
<proteinExistence type="predicted"/>